<dbReference type="GO" id="GO:0060271">
    <property type="term" value="P:cilium assembly"/>
    <property type="evidence" value="ECO:0007669"/>
    <property type="project" value="TreeGrafter"/>
</dbReference>
<dbReference type="InParanoid" id="A0A665X956"/>
<reference evidence="3" key="3">
    <citation type="submission" date="2025-09" db="UniProtKB">
        <authorList>
            <consortium name="Ensembl"/>
        </authorList>
    </citation>
    <scope>IDENTIFICATION</scope>
</reference>
<evidence type="ECO:0000313" key="3">
    <source>
        <dbReference type="Ensembl" id="ENSENLP00000052504.1"/>
    </source>
</evidence>
<dbReference type="OMA" id="DEMCAVV"/>
<feature type="coiled-coil region" evidence="1">
    <location>
        <begin position="30"/>
        <end position="57"/>
    </location>
</feature>
<keyword evidence="4" id="KW-1185">Reference proteome</keyword>
<evidence type="ECO:0000313" key="4">
    <source>
        <dbReference type="Proteomes" id="UP000472264"/>
    </source>
</evidence>
<sequence>MLPDGDSRLGLETQLASKQREWKELQALRVHQLEGSLRKAQEESSSLREQYQQLREDFQFNLVILEERDRELERYDVITARALTLEQDRYTSLGRLLSIFMGHMQIKKSLQMHSCIHSQTQLFSVCVCLSSIAEGCERVKWDLLHRIDEAEVQMEMTAAFKREVRQREHEFNMKMDEMCAVVLSHELKVKMLSKETEIHCQVQLQATEALKAQEEFCQQIQAQLQQKDQEIKRLNTMPHTEGTAGCHRAERSDNPKVKLTPTEKKKHKNKNHIAINHRHCVCFQRLHKELETVKTSWDKYMMEVSRKSVVKDTEIIALQEKETKLKTELERSRYKQQLSAGLKREHALGQVRVQVELEWQRCCEDMKAELCLANEQLIQGLTQARDQVKAELKEKEQELQDLTVLLRSVKTERDHAIQGLTPKVDFLASEQIRHLQEQNNILRAVVTQMRKEMEGLSHQPPPPQGPQQLSPSHIIQHLGSNHPSFNLHTADAQKAIGPPPQSTDISSKVSPAGVDKVLKERGFDMLSLFKSDLVIYRSGKLLCKLLQQPIFSLSSPQSALPQQLREENLHLKQPQMSSQFQHVQGQRNHPPNMHTRLKKAASCIAHLSRDKQQLIEMCNSLRAQITNAGLKGTKTDTYKPELPEKEIQGDQQDRLSALEKLQYQLTTQVPPQGHSFTPSLPHCSLAGCSLFMFSCFTTSHSSCEGITRML</sequence>
<reference evidence="3" key="1">
    <citation type="submission" date="2021-04" db="EMBL/GenBank/DDBJ databases">
        <authorList>
            <consortium name="Wellcome Sanger Institute Data Sharing"/>
        </authorList>
    </citation>
    <scope>NUCLEOTIDE SEQUENCE [LARGE SCALE GENOMIC DNA]</scope>
</reference>
<organism evidence="3 4">
    <name type="scientific">Echeneis naucrates</name>
    <name type="common">Live sharksucker</name>
    <dbReference type="NCBI Taxonomy" id="173247"/>
    <lineage>
        <taxon>Eukaryota</taxon>
        <taxon>Metazoa</taxon>
        <taxon>Chordata</taxon>
        <taxon>Craniata</taxon>
        <taxon>Vertebrata</taxon>
        <taxon>Euteleostomi</taxon>
        <taxon>Actinopterygii</taxon>
        <taxon>Neopterygii</taxon>
        <taxon>Teleostei</taxon>
        <taxon>Neoteleostei</taxon>
        <taxon>Acanthomorphata</taxon>
        <taxon>Carangaria</taxon>
        <taxon>Carangiformes</taxon>
        <taxon>Echeneidae</taxon>
        <taxon>Echeneis</taxon>
    </lineage>
</organism>
<evidence type="ECO:0000256" key="2">
    <source>
        <dbReference type="SAM" id="MobiDB-lite"/>
    </source>
</evidence>
<feature type="region of interest" description="Disordered" evidence="2">
    <location>
        <begin position="453"/>
        <end position="485"/>
    </location>
</feature>
<protein>
    <recommendedName>
        <fullName evidence="5">Coiled-coil domain containing 57</fullName>
    </recommendedName>
</protein>
<dbReference type="GO" id="GO:0005876">
    <property type="term" value="C:spindle microtubule"/>
    <property type="evidence" value="ECO:0007669"/>
    <property type="project" value="TreeGrafter"/>
</dbReference>
<dbReference type="GO" id="GO:0034451">
    <property type="term" value="C:centriolar satellite"/>
    <property type="evidence" value="ECO:0007669"/>
    <property type="project" value="TreeGrafter"/>
</dbReference>
<dbReference type="GO" id="GO:0045931">
    <property type="term" value="P:positive regulation of mitotic cell cycle"/>
    <property type="evidence" value="ECO:0007669"/>
    <property type="project" value="TreeGrafter"/>
</dbReference>
<name>A0A665X956_ECHNA</name>
<dbReference type="Proteomes" id="UP000472264">
    <property type="component" value="Chromosome 19"/>
</dbReference>
<dbReference type="AlphaFoldDB" id="A0A665X956"/>
<dbReference type="Ensembl" id="ENSENLT00000053770.1">
    <property type="protein sequence ID" value="ENSENLP00000052504.1"/>
    <property type="gene ID" value="ENSENLG00000021949.1"/>
</dbReference>
<keyword evidence="1" id="KW-0175">Coiled coil</keyword>
<dbReference type="PANTHER" id="PTHR46725:SF1">
    <property type="entry name" value="COILED-COIL DOMAIN-CONTAINING PROTEIN 57"/>
    <property type="match status" value="1"/>
</dbReference>
<evidence type="ECO:0000256" key="1">
    <source>
        <dbReference type="SAM" id="Coils"/>
    </source>
</evidence>
<feature type="coiled-coil region" evidence="1">
    <location>
        <begin position="210"/>
        <end position="237"/>
    </location>
</feature>
<reference evidence="3" key="2">
    <citation type="submission" date="2025-08" db="UniProtKB">
        <authorList>
            <consortium name="Ensembl"/>
        </authorList>
    </citation>
    <scope>IDENTIFICATION</scope>
</reference>
<dbReference type="GO" id="GO:0007020">
    <property type="term" value="P:microtubule nucleation"/>
    <property type="evidence" value="ECO:0007669"/>
    <property type="project" value="TreeGrafter"/>
</dbReference>
<dbReference type="GO" id="GO:0007099">
    <property type="term" value="P:centriole replication"/>
    <property type="evidence" value="ECO:0007669"/>
    <property type="project" value="TreeGrafter"/>
</dbReference>
<dbReference type="InterPro" id="IPR042481">
    <property type="entry name" value="CCDC57"/>
</dbReference>
<feature type="coiled-coil region" evidence="1">
    <location>
        <begin position="378"/>
        <end position="452"/>
    </location>
</feature>
<proteinExistence type="predicted"/>
<evidence type="ECO:0008006" key="5">
    <source>
        <dbReference type="Google" id="ProtNLM"/>
    </source>
</evidence>
<accession>A0A665X956</accession>
<dbReference type="GO" id="GO:0005814">
    <property type="term" value="C:centriole"/>
    <property type="evidence" value="ECO:0007669"/>
    <property type="project" value="TreeGrafter"/>
</dbReference>
<dbReference type="PANTHER" id="PTHR46725">
    <property type="entry name" value="COILED-COIL DOMAIN-CONTAINING PROTEIN 57"/>
    <property type="match status" value="1"/>
</dbReference>